<keyword evidence="3 8" id="KW-0808">Transferase</keyword>
<protein>
    <recommendedName>
        <fullName evidence="1">tRNA (guanine(9)-N(1))-methyltransferase</fullName>
        <ecNumber evidence="1">2.1.1.221</ecNumber>
    </recommendedName>
</protein>
<feature type="domain" description="SAM-dependent MTase TRM10-type" evidence="7">
    <location>
        <begin position="1"/>
        <end position="163"/>
    </location>
</feature>
<gene>
    <name evidence="8" type="ORF">TSPGSL018_18804</name>
</gene>
<sequence length="212" mass="23074">MAKQLEYSVVSNKRAARPTALTFCSWEGAIASFAAKMGADGWPVNKDGRDVLEAFPPEKVVVLSPDADEVLGDLRDGDVYCIGGIVDRTTKKNATKQWAEANGLRSARLPIDECLPLEAGTRRHAKRNVLNINDVVTALVEFNSTHDWKLSLEAALPQRKKASDVSAKQSRRKRKPDEHGGTPDNGDKQPQRDADENGLGGADGEIDAIEVK</sequence>
<dbReference type="InterPro" id="IPR028564">
    <property type="entry name" value="MT_TRM10-typ"/>
</dbReference>
<accession>A0A061S1S8</accession>
<feature type="compositionally biased region" description="Basic and acidic residues" evidence="6">
    <location>
        <begin position="175"/>
        <end position="195"/>
    </location>
</feature>
<dbReference type="InterPro" id="IPR007356">
    <property type="entry name" value="tRNA_m1G_MeTrfase_euk"/>
</dbReference>
<comment type="catalytic activity">
    <reaction evidence="5">
        <text>guanosine(9) in tRNA + S-adenosyl-L-methionine = N(1)-methylguanosine(9) in tRNA + S-adenosyl-L-homocysteine + H(+)</text>
        <dbReference type="Rhea" id="RHEA:43156"/>
        <dbReference type="Rhea" id="RHEA-COMP:10367"/>
        <dbReference type="Rhea" id="RHEA-COMP:10368"/>
        <dbReference type="ChEBI" id="CHEBI:15378"/>
        <dbReference type="ChEBI" id="CHEBI:57856"/>
        <dbReference type="ChEBI" id="CHEBI:59789"/>
        <dbReference type="ChEBI" id="CHEBI:73542"/>
        <dbReference type="ChEBI" id="CHEBI:74269"/>
        <dbReference type="EC" id="2.1.1.221"/>
    </reaction>
</comment>
<evidence type="ECO:0000256" key="3">
    <source>
        <dbReference type="ARBA" id="ARBA00022679"/>
    </source>
</evidence>
<dbReference type="InterPro" id="IPR038459">
    <property type="entry name" value="MT_TRM10-typ_sf"/>
</dbReference>
<proteinExistence type="predicted"/>
<keyword evidence="4" id="KW-0949">S-adenosyl-L-methionine</keyword>
<dbReference type="PANTHER" id="PTHR13563">
    <property type="entry name" value="TRNA (GUANINE-9-) METHYLTRANSFERASE"/>
    <property type="match status" value="1"/>
</dbReference>
<evidence type="ECO:0000313" key="8">
    <source>
        <dbReference type="EMBL" id="JAC76969.1"/>
    </source>
</evidence>
<dbReference type="EC" id="2.1.1.221" evidence="1"/>
<dbReference type="GO" id="GO:0052905">
    <property type="term" value="F:tRNA (guanosine(9)-N1)-methyltransferase activity"/>
    <property type="evidence" value="ECO:0007669"/>
    <property type="project" value="UniProtKB-EC"/>
</dbReference>
<evidence type="ECO:0000256" key="4">
    <source>
        <dbReference type="ARBA" id="ARBA00022691"/>
    </source>
</evidence>
<evidence type="ECO:0000256" key="2">
    <source>
        <dbReference type="ARBA" id="ARBA00022603"/>
    </source>
</evidence>
<dbReference type="GO" id="GO:0005634">
    <property type="term" value="C:nucleus"/>
    <property type="evidence" value="ECO:0007669"/>
    <property type="project" value="TreeGrafter"/>
</dbReference>
<evidence type="ECO:0000259" key="7">
    <source>
        <dbReference type="PROSITE" id="PS51675"/>
    </source>
</evidence>
<dbReference type="AlphaFoldDB" id="A0A061S1S8"/>
<evidence type="ECO:0000256" key="5">
    <source>
        <dbReference type="ARBA" id="ARBA00048434"/>
    </source>
</evidence>
<dbReference type="GO" id="GO:0002939">
    <property type="term" value="P:tRNA N1-guanine methylation"/>
    <property type="evidence" value="ECO:0007669"/>
    <property type="project" value="TreeGrafter"/>
</dbReference>
<evidence type="ECO:0000256" key="1">
    <source>
        <dbReference type="ARBA" id="ARBA00012797"/>
    </source>
</evidence>
<dbReference type="Gene3D" id="3.40.1280.30">
    <property type="match status" value="1"/>
</dbReference>
<dbReference type="PROSITE" id="PS51675">
    <property type="entry name" value="SAM_MT_TRM10"/>
    <property type="match status" value="1"/>
</dbReference>
<dbReference type="PANTHER" id="PTHR13563:SF13">
    <property type="entry name" value="TRNA METHYLTRANSFERASE 10 HOMOLOG A"/>
    <property type="match status" value="1"/>
</dbReference>
<keyword evidence="2 8" id="KW-0489">Methyltransferase</keyword>
<evidence type="ECO:0000256" key="6">
    <source>
        <dbReference type="SAM" id="MobiDB-lite"/>
    </source>
</evidence>
<organism evidence="8">
    <name type="scientific">Tetraselmis sp. GSL018</name>
    <dbReference type="NCBI Taxonomy" id="582737"/>
    <lineage>
        <taxon>Eukaryota</taxon>
        <taxon>Viridiplantae</taxon>
        <taxon>Chlorophyta</taxon>
        <taxon>core chlorophytes</taxon>
        <taxon>Chlorodendrophyceae</taxon>
        <taxon>Chlorodendrales</taxon>
        <taxon>Chlorodendraceae</taxon>
        <taxon>Tetraselmis</taxon>
    </lineage>
</organism>
<feature type="region of interest" description="Disordered" evidence="6">
    <location>
        <begin position="159"/>
        <end position="212"/>
    </location>
</feature>
<reference evidence="8" key="1">
    <citation type="submission" date="2014-05" db="EMBL/GenBank/DDBJ databases">
        <title>The transcriptome of the halophilic microalga Tetraselmis sp. GSL018 isolated from the Great Salt Lake, Utah.</title>
        <authorList>
            <person name="Jinkerson R.E."/>
            <person name="D'Adamo S."/>
            <person name="Posewitz M.C."/>
        </authorList>
    </citation>
    <scope>NUCLEOTIDE SEQUENCE</scope>
    <source>
        <strain evidence="8">GSL018</strain>
    </source>
</reference>
<dbReference type="CDD" id="cd18089">
    <property type="entry name" value="SPOUT_Trm10-like"/>
    <property type="match status" value="1"/>
</dbReference>
<name>A0A061S1S8_9CHLO</name>
<dbReference type="GO" id="GO:0000049">
    <property type="term" value="F:tRNA binding"/>
    <property type="evidence" value="ECO:0007669"/>
    <property type="project" value="TreeGrafter"/>
</dbReference>
<dbReference type="EMBL" id="GBEZ01008580">
    <property type="protein sequence ID" value="JAC76969.1"/>
    <property type="molecule type" value="Transcribed_RNA"/>
</dbReference>